<feature type="chain" id="PRO_5012683973" evidence="2">
    <location>
        <begin position="24"/>
        <end position="423"/>
    </location>
</feature>
<feature type="transmembrane region" description="Helical" evidence="1">
    <location>
        <begin position="363"/>
        <end position="383"/>
    </location>
</feature>
<evidence type="ECO:0000256" key="1">
    <source>
        <dbReference type="SAM" id="Phobius"/>
    </source>
</evidence>
<keyword evidence="2" id="KW-0732">Signal</keyword>
<dbReference type="Proteomes" id="UP000187209">
    <property type="component" value="Unassembled WGS sequence"/>
</dbReference>
<proteinExistence type="predicted"/>
<evidence type="ECO:0000313" key="3">
    <source>
        <dbReference type="EMBL" id="OMJ93033.1"/>
    </source>
</evidence>
<keyword evidence="1" id="KW-0812">Transmembrane</keyword>
<feature type="transmembrane region" description="Helical" evidence="1">
    <location>
        <begin position="83"/>
        <end position="106"/>
    </location>
</feature>
<feature type="transmembrane region" description="Helical" evidence="1">
    <location>
        <begin position="321"/>
        <end position="340"/>
    </location>
</feature>
<sequence>MKLLFSLSVLILLLLNISLLISAFSMRKWSTINSNKNLGLFSCTDCEQLQDNWNFECLARSACENDSKIGECNLYKDLYKGSFGFLVLEFGSLLMSLLFLEKLILLILKFPTGPRPSFIGTGISMLIFHVIGTIIWFRYSEAGTECSSENNSDARPSVCMSTGASIAIANCILMGGTVTLFIIGFLQSTTLERTIYIHKKFIWISGTIWLWASLVFGFITLILMLGSLTVKNWVKSQGSLGSLFRCDNCDSIKWMSWSCLQGTACETNTDSNDCKFYKKLAHASDYFICLQALSLILLIFYMQSLTAFVKCKEYGSKYMNYAYPVLLFMFNVISIISWFATSEGIVNDECTDGDICVRSGPKLAIASNFTLLVSVGLFLIVYCRRSEENLSFEEVDLKMRTSMSVSPVKINNVTPDDTQYIKN</sequence>
<keyword evidence="4" id="KW-1185">Reference proteome</keyword>
<comment type="caution">
    <text evidence="3">The sequence shown here is derived from an EMBL/GenBank/DDBJ whole genome shotgun (WGS) entry which is preliminary data.</text>
</comment>
<feature type="transmembrane region" description="Helical" evidence="1">
    <location>
        <begin position="118"/>
        <end position="139"/>
    </location>
</feature>
<organism evidence="3 4">
    <name type="scientific">Stentor coeruleus</name>
    <dbReference type="NCBI Taxonomy" id="5963"/>
    <lineage>
        <taxon>Eukaryota</taxon>
        <taxon>Sar</taxon>
        <taxon>Alveolata</taxon>
        <taxon>Ciliophora</taxon>
        <taxon>Postciliodesmatophora</taxon>
        <taxon>Heterotrichea</taxon>
        <taxon>Heterotrichida</taxon>
        <taxon>Stentoridae</taxon>
        <taxon>Stentor</taxon>
    </lineage>
</organism>
<keyword evidence="1" id="KW-0472">Membrane</keyword>
<feature type="transmembrane region" description="Helical" evidence="1">
    <location>
        <begin position="207"/>
        <end position="230"/>
    </location>
</feature>
<feature type="transmembrane region" description="Helical" evidence="1">
    <location>
        <begin position="164"/>
        <end position="186"/>
    </location>
</feature>
<name>A0A1R2CVM6_9CILI</name>
<reference evidence="3 4" key="1">
    <citation type="submission" date="2016-11" db="EMBL/GenBank/DDBJ databases">
        <title>The macronuclear genome of Stentor coeruleus: a giant cell with tiny introns.</title>
        <authorList>
            <person name="Slabodnick M."/>
            <person name="Ruby J.G."/>
            <person name="Reiff S.B."/>
            <person name="Swart E.C."/>
            <person name="Gosai S."/>
            <person name="Prabakaran S."/>
            <person name="Witkowska E."/>
            <person name="Larue G.E."/>
            <person name="Fisher S."/>
            <person name="Freeman R.M."/>
            <person name="Gunawardena J."/>
            <person name="Chu W."/>
            <person name="Stover N.A."/>
            <person name="Gregory B.D."/>
            <person name="Nowacki M."/>
            <person name="Derisi J."/>
            <person name="Roy S.W."/>
            <person name="Marshall W.F."/>
            <person name="Sood P."/>
        </authorList>
    </citation>
    <scope>NUCLEOTIDE SEQUENCE [LARGE SCALE GENOMIC DNA]</scope>
    <source>
        <strain evidence="3">WM001</strain>
    </source>
</reference>
<evidence type="ECO:0000313" key="4">
    <source>
        <dbReference type="Proteomes" id="UP000187209"/>
    </source>
</evidence>
<gene>
    <name evidence="3" type="ORF">SteCoe_4116</name>
</gene>
<dbReference type="AlphaFoldDB" id="A0A1R2CVM6"/>
<dbReference type="EMBL" id="MPUH01000050">
    <property type="protein sequence ID" value="OMJ93033.1"/>
    <property type="molecule type" value="Genomic_DNA"/>
</dbReference>
<keyword evidence="1" id="KW-1133">Transmembrane helix</keyword>
<feature type="transmembrane region" description="Helical" evidence="1">
    <location>
        <begin position="285"/>
        <end position="309"/>
    </location>
</feature>
<accession>A0A1R2CVM6</accession>
<evidence type="ECO:0000256" key="2">
    <source>
        <dbReference type="SAM" id="SignalP"/>
    </source>
</evidence>
<protein>
    <submittedName>
        <fullName evidence="3">Uncharacterized protein</fullName>
    </submittedName>
</protein>
<feature type="signal peptide" evidence="2">
    <location>
        <begin position="1"/>
        <end position="23"/>
    </location>
</feature>